<reference evidence="2 3" key="1">
    <citation type="journal article" date="2014" name="BMC Genomics">
        <title>Genome sequencing of four Aureobasidium pullulans varieties: biotechnological potential, stress tolerance, and description of new species.</title>
        <authorList>
            <person name="Gostin Ar C."/>
            <person name="Ohm R.A."/>
            <person name="Kogej T."/>
            <person name="Sonjak S."/>
            <person name="Turk M."/>
            <person name="Zajc J."/>
            <person name="Zalar P."/>
            <person name="Grube M."/>
            <person name="Sun H."/>
            <person name="Han J."/>
            <person name="Sharma A."/>
            <person name="Chiniquy J."/>
            <person name="Ngan C.Y."/>
            <person name="Lipzen A."/>
            <person name="Barry K."/>
            <person name="Grigoriev I.V."/>
            <person name="Gunde-Cimerman N."/>
        </authorList>
    </citation>
    <scope>NUCLEOTIDE SEQUENCE [LARGE SCALE GENOMIC DNA]</scope>
    <source>
        <strain evidence="2 3">EXF-2481</strain>
    </source>
</reference>
<dbReference type="OrthoDB" id="4232400at2759"/>
<evidence type="ECO:0000313" key="2">
    <source>
        <dbReference type="EMBL" id="KEQ90159.1"/>
    </source>
</evidence>
<name>A0A074Y2M6_AURSE</name>
<protein>
    <submittedName>
        <fullName evidence="2">Uncharacterized protein</fullName>
    </submittedName>
</protein>
<dbReference type="AlphaFoldDB" id="A0A074Y2M6"/>
<keyword evidence="3" id="KW-1185">Reference proteome</keyword>
<dbReference type="GeneID" id="25367922"/>
<dbReference type="HOGENOM" id="CLU_2440484_0_0_1"/>
<dbReference type="RefSeq" id="XP_013338644.1">
    <property type="nucleotide sequence ID" value="XM_013483190.1"/>
</dbReference>
<accession>A0A074Y2M6</accession>
<feature type="region of interest" description="Disordered" evidence="1">
    <location>
        <begin position="71"/>
        <end position="90"/>
    </location>
</feature>
<dbReference type="InParanoid" id="A0A074Y2M6"/>
<evidence type="ECO:0000313" key="3">
    <source>
        <dbReference type="Proteomes" id="UP000030641"/>
    </source>
</evidence>
<proteinExistence type="predicted"/>
<dbReference type="EMBL" id="KL584803">
    <property type="protein sequence ID" value="KEQ90159.1"/>
    <property type="molecule type" value="Genomic_DNA"/>
</dbReference>
<gene>
    <name evidence="2" type="ORF">AUEXF2481DRAFT_45376</name>
</gene>
<sequence length="90" mass="10314">MYRAEDQEEGRSIPRAILHESEDVVTAMVNSDDDDDQDSDNCDDFLADIEEDPTSHVADYCFTSAQVDHPRKHFRHPGSHALLQPQAFRR</sequence>
<dbReference type="Proteomes" id="UP000030641">
    <property type="component" value="Unassembled WGS sequence"/>
</dbReference>
<organism evidence="2 3">
    <name type="scientific">Aureobasidium subglaciale (strain EXF-2481)</name>
    <name type="common">Aureobasidium pullulans var. subglaciale</name>
    <dbReference type="NCBI Taxonomy" id="1043005"/>
    <lineage>
        <taxon>Eukaryota</taxon>
        <taxon>Fungi</taxon>
        <taxon>Dikarya</taxon>
        <taxon>Ascomycota</taxon>
        <taxon>Pezizomycotina</taxon>
        <taxon>Dothideomycetes</taxon>
        <taxon>Dothideomycetidae</taxon>
        <taxon>Dothideales</taxon>
        <taxon>Saccotheciaceae</taxon>
        <taxon>Aureobasidium</taxon>
    </lineage>
</organism>
<evidence type="ECO:0000256" key="1">
    <source>
        <dbReference type="SAM" id="MobiDB-lite"/>
    </source>
</evidence>